<comment type="caution">
    <text evidence="2">The sequence shown here is derived from an EMBL/GenBank/DDBJ whole genome shotgun (WGS) entry which is preliminary data.</text>
</comment>
<name>A0A6D2J2X9_9BRAS</name>
<proteinExistence type="predicted"/>
<dbReference type="AlphaFoldDB" id="A0A6D2J2X9"/>
<dbReference type="OrthoDB" id="1032578at2759"/>
<feature type="compositionally biased region" description="Basic and acidic residues" evidence="1">
    <location>
        <begin position="75"/>
        <end position="91"/>
    </location>
</feature>
<accession>A0A6D2J2X9</accession>
<feature type="region of interest" description="Disordered" evidence="1">
    <location>
        <begin position="52"/>
        <end position="91"/>
    </location>
</feature>
<reference evidence="2" key="1">
    <citation type="submission" date="2020-01" db="EMBL/GenBank/DDBJ databases">
        <authorList>
            <person name="Mishra B."/>
        </authorList>
    </citation>
    <scope>NUCLEOTIDE SEQUENCE [LARGE SCALE GENOMIC DNA]</scope>
</reference>
<gene>
    <name evidence="2" type="ORF">MERR_LOCUS21429</name>
</gene>
<keyword evidence="3" id="KW-1185">Reference proteome</keyword>
<evidence type="ECO:0000313" key="3">
    <source>
        <dbReference type="Proteomes" id="UP000467841"/>
    </source>
</evidence>
<organism evidence="2 3">
    <name type="scientific">Microthlaspi erraticum</name>
    <dbReference type="NCBI Taxonomy" id="1685480"/>
    <lineage>
        <taxon>Eukaryota</taxon>
        <taxon>Viridiplantae</taxon>
        <taxon>Streptophyta</taxon>
        <taxon>Embryophyta</taxon>
        <taxon>Tracheophyta</taxon>
        <taxon>Spermatophyta</taxon>
        <taxon>Magnoliopsida</taxon>
        <taxon>eudicotyledons</taxon>
        <taxon>Gunneridae</taxon>
        <taxon>Pentapetalae</taxon>
        <taxon>rosids</taxon>
        <taxon>malvids</taxon>
        <taxon>Brassicales</taxon>
        <taxon>Brassicaceae</taxon>
        <taxon>Coluteocarpeae</taxon>
        <taxon>Microthlaspi</taxon>
    </lineage>
</organism>
<evidence type="ECO:0000313" key="2">
    <source>
        <dbReference type="EMBL" id="CAA7034194.1"/>
    </source>
</evidence>
<dbReference type="EMBL" id="CACVBM020001142">
    <property type="protein sequence ID" value="CAA7034194.1"/>
    <property type="molecule type" value="Genomic_DNA"/>
</dbReference>
<sequence>MMNKRSLVPVVRDFPETCGVRVFPDSGDIWKQAKFKRRSIGAHRDFPEFFKFNDESSNHSQTGIQEPEPVLESNEGVKDYQEKEEVVGESEDKLKQSLECSVNSTVEAQGDDVVNTAKRVIVCGLAATSKCPWRQPKKRGGSRKVNDLR</sequence>
<dbReference type="Proteomes" id="UP000467841">
    <property type="component" value="Unassembled WGS sequence"/>
</dbReference>
<evidence type="ECO:0000256" key="1">
    <source>
        <dbReference type="SAM" id="MobiDB-lite"/>
    </source>
</evidence>
<protein>
    <submittedName>
        <fullName evidence="2">Uncharacterized protein</fullName>
    </submittedName>
</protein>